<protein>
    <recommendedName>
        <fullName evidence="6">Erythroid differentiation-related factor 1</fullName>
    </recommendedName>
</protein>
<accession>A0A498S1N4</accession>
<dbReference type="PANTHER" id="PTHR15000">
    <property type="entry name" value="ERYTHROID DIFFERENTIATION-RELATED FACTOR 1"/>
    <property type="match status" value="1"/>
</dbReference>
<evidence type="ECO:0008006" key="6">
    <source>
        <dbReference type="Google" id="ProtNLM"/>
    </source>
</evidence>
<evidence type="ECO:0000313" key="5">
    <source>
        <dbReference type="Proteomes" id="UP000276991"/>
    </source>
</evidence>
<keyword evidence="5" id="KW-1185">Reference proteome</keyword>
<evidence type="ECO:0000259" key="2">
    <source>
        <dbReference type="Pfam" id="PF23723"/>
    </source>
</evidence>
<dbReference type="Proteomes" id="UP000276991">
    <property type="component" value="Unassembled WGS sequence"/>
</dbReference>
<sequence length="1370" mass="154012">MAETPPPSVSASSPTINDGSMIAYDAKPILCLPSTLQPTPLPVVKLELNTNLNVPPLNAWSVDAYDDFWTERANSSGTNHGTATSAAGSGDFSRSESRSGTGQWSFNTRIRDCFESLRLADCYIDAIVGGIDVIAEAETLKKLIATPFSKQPLNLIVHKIGKTLLLDNCAYLKNYTYMNSTVGISPVAEFLNSKSQCLIGIAGAKTGTGSTTGDIIADMHRKMITENLYTRRLFVTDVLYLVTLTFCVCSLAPLDYMTATAERDIPTQTNKNYKNEASKIVKENGGLVDPLEDYLYTKIRMDDGKVELDAYGRLWNFYDLNMLVDVNLPIFGCKSNPCVTLHPKDLKQRPINFLTGVDLYLDQSMCNAPEALLCWHLGGYEYELIRTEDIPHLENSKFDPLVLRNVAENIIAFLQDKVAQEGHTYWLCHDKGDNDREPMLRLWDLTPLCGDLLEDSTANPFTLSVGILIYKVARNLMRRSAHRRPKRIANAAFRLLNVCLGIIDRKKHPQIVACVYYLLANLYLSYGCDAVKRSAGQEEEMERTEPQWTYDDRWQREYGEEYASYAAISIESLKKTRYTANKREKPPKLRTLPNCATKEDCCKEALERCLEGLQYMDLFDQMEQEAQRLGKPLPDPMSFIRDVGANIDHGREEADAMLKVDVRSILFIRAGSAYRMLADSSFILSRYGRTLRFARVGLYCCLAVLALNAGLVSEHAQRNLATARALLPAMMCHIAEALGSIACSSLPIKDQAKADLKRCYRDKQIKAQALDCLSNNRDSYSAVSASATVATTPLSSSLDDFGDNGSEVQKKEDINQAKEIGCHGIESGIQTQTNSFTSPMFAANSNSATYASIFEESLSKICKSGKDRPYSWAFPKTFHMPFVELLAISERASAIAIAMGKKIAPMSLFPPTANAILYADQLARRLGNLKNVLAVHHIERLKGFVQRAAQKGTKLFTDKETMRQYIAMDVDALDIANDPSCKSLSAMEPEEIVEKTVKAGKELLLQGISLFALVDDRVNEAFLLSNIGQLYRLQLHCQMYFTDFNLPYDPEKEKNYVLEAIEHYQRALTTIADFQGTQFPLFESISKDLAGTYLTYAIRLQDNVQPGLRESYPEKMTIEIHEFLARAQSAYILIRDSVKCSPKMHFVADQSIIEIMFRFGKLFQHASQQYGTISSSRKLKDYERQAIEHYSACFNYVIEKITRATRTKSSKKQEKICLRECITALRAALESAKCSDVNARVTTADARIKRSRRSLAALFVATQPLMKHLQTSLSASEKERKEFFDDDSLMDLNSYRESLHLFVQYVRNIVKDALQCLVARCNSKVNLWKDIYRLLLQIQITGEGCSLPQCLLQLTDCAKHINNYFEKSEL</sequence>
<dbReference type="Pfam" id="PF23788">
    <property type="entry name" value="EDRF1_N"/>
    <property type="match status" value="2"/>
</dbReference>
<evidence type="ECO:0000259" key="3">
    <source>
        <dbReference type="Pfam" id="PF23788"/>
    </source>
</evidence>
<proteinExistence type="predicted"/>
<dbReference type="GO" id="GO:0045893">
    <property type="term" value="P:positive regulation of DNA-templated transcription"/>
    <property type="evidence" value="ECO:0007669"/>
    <property type="project" value="TreeGrafter"/>
</dbReference>
<reference evidence="4 5" key="1">
    <citation type="submission" date="2018-08" db="EMBL/GenBank/DDBJ databases">
        <authorList>
            <person name="Laetsch R D."/>
            <person name="Stevens L."/>
            <person name="Kumar S."/>
            <person name="Blaxter L. M."/>
        </authorList>
    </citation>
    <scope>NUCLEOTIDE SEQUENCE [LARGE SCALE GENOMIC DNA]</scope>
</reference>
<feature type="compositionally biased region" description="Polar residues" evidence="1">
    <location>
        <begin position="74"/>
        <end position="87"/>
    </location>
</feature>
<dbReference type="InterPro" id="IPR056583">
    <property type="entry name" value="EDRF1_TPR"/>
</dbReference>
<name>A0A498S1N4_ACAVI</name>
<dbReference type="PANTHER" id="PTHR15000:SF1">
    <property type="entry name" value="ERYTHROID DIFFERENTIATION-RELATED FACTOR 1"/>
    <property type="match status" value="1"/>
</dbReference>
<feature type="domain" description="EDRF1 TPR repeats region" evidence="2">
    <location>
        <begin position="994"/>
        <end position="1230"/>
    </location>
</feature>
<evidence type="ECO:0000313" key="4">
    <source>
        <dbReference type="EMBL" id="VBB25356.1"/>
    </source>
</evidence>
<feature type="domain" description="EDRF1 N-terminal" evidence="3">
    <location>
        <begin position="314"/>
        <end position="566"/>
    </location>
</feature>
<feature type="region of interest" description="Disordered" evidence="1">
    <location>
        <begin position="74"/>
        <end position="102"/>
    </location>
</feature>
<dbReference type="InterPro" id="IPR056582">
    <property type="entry name" value="EDRF1_N"/>
</dbReference>
<dbReference type="Pfam" id="PF23723">
    <property type="entry name" value="TPR_EDRF1"/>
    <property type="match status" value="1"/>
</dbReference>
<evidence type="ECO:0000256" key="1">
    <source>
        <dbReference type="SAM" id="MobiDB-lite"/>
    </source>
</evidence>
<feature type="domain" description="EDRF1 N-terminal" evidence="3">
    <location>
        <begin position="109"/>
        <end position="170"/>
    </location>
</feature>
<dbReference type="OrthoDB" id="419432at2759"/>
<organism evidence="4 5">
    <name type="scientific">Acanthocheilonema viteae</name>
    <name type="common">Filarial nematode worm</name>
    <name type="synonym">Dipetalonema viteae</name>
    <dbReference type="NCBI Taxonomy" id="6277"/>
    <lineage>
        <taxon>Eukaryota</taxon>
        <taxon>Metazoa</taxon>
        <taxon>Ecdysozoa</taxon>
        <taxon>Nematoda</taxon>
        <taxon>Chromadorea</taxon>
        <taxon>Rhabditida</taxon>
        <taxon>Spirurina</taxon>
        <taxon>Spiruromorpha</taxon>
        <taxon>Filarioidea</taxon>
        <taxon>Onchocercidae</taxon>
        <taxon>Acanthocheilonema</taxon>
    </lineage>
</organism>
<gene>
    <name evidence="4" type="ORF">NAV_LOCUS186</name>
</gene>
<dbReference type="EMBL" id="UPTC01000010">
    <property type="protein sequence ID" value="VBB25356.1"/>
    <property type="molecule type" value="Genomic_DNA"/>
</dbReference>
<dbReference type="STRING" id="6277.A0A498S1N4"/>